<dbReference type="OrthoDB" id="5145762at2"/>
<evidence type="ECO:0000313" key="3">
    <source>
        <dbReference type="Proteomes" id="UP000199220"/>
    </source>
</evidence>
<sequence>MSTPGHSRDVSLNVSRSTGITVFQTTPARLVWTADDQIQVIDTSPMGDQQLVFSARPPEITKASYVAGPSVAEQSYLTLRTGTSKVKVDLGRARPTPHQGESVEQYNQRVAQVGIPPRRWWIDRLATYGVPAKFWSFGKIFVLTFLIAIGTIAAIVLAIALISTF</sequence>
<dbReference type="EMBL" id="FNTX01000002">
    <property type="protein sequence ID" value="SEE81994.1"/>
    <property type="molecule type" value="Genomic_DNA"/>
</dbReference>
<dbReference type="RefSeq" id="WP_089773907.1">
    <property type="nucleotide sequence ID" value="NZ_FNTX01000002.1"/>
</dbReference>
<evidence type="ECO:0000256" key="1">
    <source>
        <dbReference type="SAM" id="Phobius"/>
    </source>
</evidence>
<keyword evidence="1" id="KW-1133">Transmembrane helix</keyword>
<keyword evidence="1" id="KW-0812">Transmembrane</keyword>
<keyword evidence="1" id="KW-0472">Membrane</keyword>
<dbReference type="STRING" id="648782.SAMN04488554_3047"/>
<reference evidence="3" key="1">
    <citation type="submission" date="2016-10" db="EMBL/GenBank/DDBJ databases">
        <authorList>
            <person name="Varghese N."/>
            <person name="Submissions S."/>
        </authorList>
    </citation>
    <scope>NUCLEOTIDE SEQUENCE [LARGE SCALE GENOMIC DNA]</scope>
    <source>
        <strain evidence="3">DSM 21368</strain>
    </source>
</reference>
<proteinExistence type="predicted"/>
<dbReference type="Proteomes" id="UP000199220">
    <property type="component" value="Unassembled WGS sequence"/>
</dbReference>
<protein>
    <submittedName>
        <fullName evidence="2">Uncharacterized protein</fullName>
    </submittedName>
</protein>
<keyword evidence="3" id="KW-1185">Reference proteome</keyword>
<name>A0A1H5LYB9_9MICO</name>
<evidence type="ECO:0000313" key="2">
    <source>
        <dbReference type="EMBL" id="SEE81994.1"/>
    </source>
</evidence>
<dbReference type="AlphaFoldDB" id="A0A1H5LYB9"/>
<gene>
    <name evidence="2" type="ORF">SAMN04488554_3047</name>
</gene>
<accession>A0A1H5LYB9</accession>
<feature type="transmembrane region" description="Helical" evidence="1">
    <location>
        <begin position="140"/>
        <end position="162"/>
    </location>
</feature>
<organism evidence="2 3">
    <name type="scientific">Ruania alba</name>
    <dbReference type="NCBI Taxonomy" id="648782"/>
    <lineage>
        <taxon>Bacteria</taxon>
        <taxon>Bacillati</taxon>
        <taxon>Actinomycetota</taxon>
        <taxon>Actinomycetes</taxon>
        <taxon>Micrococcales</taxon>
        <taxon>Ruaniaceae</taxon>
        <taxon>Ruania</taxon>
    </lineage>
</organism>